<evidence type="ECO:0000313" key="2">
    <source>
        <dbReference type="EMBL" id="RRK33930.1"/>
    </source>
</evidence>
<protein>
    <recommendedName>
        <fullName evidence="1">DUF6194 domain-containing protein</fullName>
    </recommendedName>
</protein>
<dbReference type="InterPro" id="IPR045676">
    <property type="entry name" value="DUF6194"/>
</dbReference>
<dbReference type="Pfam" id="PF19694">
    <property type="entry name" value="DUF6194"/>
    <property type="match status" value="1"/>
</dbReference>
<evidence type="ECO:0000313" key="3">
    <source>
        <dbReference type="Proteomes" id="UP000274920"/>
    </source>
</evidence>
<keyword evidence="3" id="KW-1185">Reference proteome</keyword>
<name>A0A426DMC5_9FIRM</name>
<organism evidence="2 3">
    <name type="scientific">Schaedlerella arabinosiphila</name>
    <dbReference type="NCBI Taxonomy" id="2044587"/>
    <lineage>
        <taxon>Bacteria</taxon>
        <taxon>Bacillati</taxon>
        <taxon>Bacillota</taxon>
        <taxon>Clostridia</taxon>
        <taxon>Lachnospirales</taxon>
        <taxon>Lachnospiraceae</taxon>
        <taxon>Schaedlerella</taxon>
    </lineage>
</organism>
<reference evidence="2" key="1">
    <citation type="submission" date="2018-10" db="EMBL/GenBank/DDBJ databases">
        <title>Schaedlerella arabinophila gen. nov. sp. nov., isolated from the mouse intestinal tract and comparative analysis with the genome of the closely related altered Schaedler flora strain ASF502.</title>
        <authorList>
            <person name="Miyake S."/>
            <person name="Soh M."/>
            <person name="Seedorf H."/>
        </authorList>
    </citation>
    <scope>NUCLEOTIDE SEQUENCE [LARGE SCALE GENOMIC DNA]</scope>
    <source>
        <strain evidence="2">DSM 106076</strain>
    </source>
</reference>
<gene>
    <name evidence="2" type="ORF">EBB54_23145</name>
</gene>
<dbReference type="AlphaFoldDB" id="A0A426DMC5"/>
<dbReference type="Proteomes" id="UP000274920">
    <property type="component" value="Unassembled WGS sequence"/>
</dbReference>
<comment type="caution">
    <text evidence="2">The sequence shown here is derived from an EMBL/GenBank/DDBJ whole genome shotgun (WGS) entry which is preliminary data.</text>
</comment>
<feature type="domain" description="DUF6194" evidence="1">
    <location>
        <begin position="1"/>
        <end position="148"/>
    </location>
</feature>
<sequence length="148" mass="16766">MEAKQILDYCLSSLNGTVLVESWGEKGIFYNPGLVLKRGVYVLTVKEKDGDNDKASNLDRTGIYRVNLGLRKSTFQKMYGKIPARPAAGGVVDMDCDFTALDIIIPHPVYAWMGWVSVLNPSKQTFERLKPLIQEAYEFSVEKFQKRK</sequence>
<proteinExistence type="predicted"/>
<dbReference type="RefSeq" id="WP_117460706.1">
    <property type="nucleotide sequence ID" value="NZ_RHJS01000002.1"/>
</dbReference>
<dbReference type="EMBL" id="RHJS01000002">
    <property type="protein sequence ID" value="RRK33930.1"/>
    <property type="molecule type" value="Genomic_DNA"/>
</dbReference>
<evidence type="ECO:0000259" key="1">
    <source>
        <dbReference type="Pfam" id="PF19694"/>
    </source>
</evidence>
<accession>A0A426DMC5</accession>